<protein>
    <recommendedName>
        <fullName evidence="10">Phosphatidic acid phosphatase type 2/haloperoxidase domain-containing protein</fullName>
    </recommendedName>
</protein>
<dbReference type="PANTHER" id="PTHR14969">
    <property type="entry name" value="SPHINGOSINE-1-PHOSPHATE PHOSPHOHYDROLASE"/>
    <property type="match status" value="1"/>
</dbReference>
<reference evidence="11 12" key="1">
    <citation type="submission" date="2024-03" db="EMBL/GenBank/DDBJ databases">
        <title>Adaptation during the transition from Ophiocordyceps entomopathogen to insect associate is accompanied by gene loss and intensified selection.</title>
        <authorList>
            <person name="Ward C.M."/>
            <person name="Onetto C.A."/>
            <person name="Borneman A.R."/>
        </authorList>
    </citation>
    <scope>NUCLEOTIDE SEQUENCE [LARGE SCALE GENOMIC DNA]</scope>
    <source>
        <strain evidence="11">AWRI1</strain>
        <tissue evidence="11">Single Adult Female</tissue>
    </source>
</reference>
<name>A0AAN9TNJ0_9HEMI</name>
<feature type="transmembrane region" description="Helical" evidence="9">
    <location>
        <begin position="181"/>
        <end position="203"/>
    </location>
</feature>
<feature type="transmembrane region" description="Helical" evidence="9">
    <location>
        <begin position="236"/>
        <end position="255"/>
    </location>
</feature>
<feature type="transmembrane region" description="Helical" evidence="9">
    <location>
        <begin position="340"/>
        <end position="365"/>
    </location>
</feature>
<evidence type="ECO:0000256" key="2">
    <source>
        <dbReference type="ARBA" id="ARBA00022692"/>
    </source>
</evidence>
<evidence type="ECO:0000256" key="9">
    <source>
        <dbReference type="SAM" id="Phobius"/>
    </source>
</evidence>
<comment type="caution">
    <text evidence="11">The sequence shown here is derived from an EMBL/GenBank/DDBJ whole genome shotgun (WGS) entry which is preliminary data.</text>
</comment>
<feature type="domain" description="Phosphatidic acid phosphatase type 2/haloperoxidase" evidence="10">
    <location>
        <begin position="138"/>
        <end position="254"/>
    </location>
</feature>
<sequence>MMQKFIDYTEDPAKVAAIQKFFGVTYDRRLPLKSIFSNEHSKEESVCMVRRTSLTHSQDLTNNVINRDNNCINDGPSNNSSNHFETGTESESDRVEGKNYTIKYKFWYYFFVSVTYLGDVVGYALVLPFLFWNVDAVIGRKLVLVWTAVMYVGQAVKEVVCRGRPECPPVVRLQKRWSEEYGMPSTHAMASVALPASLLYYGIQRFKFHLEFGVLISLVWCILISFSRLYLGMHSILDVIAGFLLSFVLLIPLLPVMDIVGENLVEYAWSPLVMIILSLFFILVYPKPRGPMTSHSKTDTTIILATGVGVETGCLLNYQLNIVQKSSLGSYFVIVPGWKTIGLIAVRTILGLACIFASFVIFELVTKFTYWILNKTKVFREDTGRSNQKIPIVDLCLKASYLTE</sequence>
<dbReference type="InterPro" id="IPR000326">
    <property type="entry name" value="PAP2/HPO"/>
</dbReference>
<dbReference type="CDD" id="cd03388">
    <property type="entry name" value="PAP2_SPPase1"/>
    <property type="match status" value="1"/>
</dbReference>
<evidence type="ECO:0000256" key="6">
    <source>
        <dbReference type="ARBA" id="ARBA00023136"/>
    </source>
</evidence>
<organism evidence="11 12">
    <name type="scientific">Parthenolecanium corni</name>
    <dbReference type="NCBI Taxonomy" id="536013"/>
    <lineage>
        <taxon>Eukaryota</taxon>
        <taxon>Metazoa</taxon>
        <taxon>Ecdysozoa</taxon>
        <taxon>Arthropoda</taxon>
        <taxon>Hexapoda</taxon>
        <taxon>Insecta</taxon>
        <taxon>Pterygota</taxon>
        <taxon>Neoptera</taxon>
        <taxon>Paraneoptera</taxon>
        <taxon>Hemiptera</taxon>
        <taxon>Sternorrhyncha</taxon>
        <taxon>Coccoidea</taxon>
        <taxon>Coccidae</taxon>
        <taxon>Parthenolecanium</taxon>
    </lineage>
</organism>
<dbReference type="Pfam" id="PF01569">
    <property type="entry name" value="PAP2"/>
    <property type="match status" value="1"/>
</dbReference>
<evidence type="ECO:0000256" key="3">
    <source>
        <dbReference type="ARBA" id="ARBA00022801"/>
    </source>
</evidence>
<evidence type="ECO:0000256" key="7">
    <source>
        <dbReference type="ARBA" id="ARBA00038324"/>
    </source>
</evidence>
<accession>A0AAN9TNJ0</accession>
<dbReference type="EMBL" id="JBBCAQ010000017">
    <property type="protein sequence ID" value="KAK7597692.1"/>
    <property type="molecule type" value="Genomic_DNA"/>
</dbReference>
<evidence type="ECO:0000259" key="10">
    <source>
        <dbReference type="SMART" id="SM00014"/>
    </source>
</evidence>
<feature type="transmembrane region" description="Helical" evidence="9">
    <location>
        <begin position="209"/>
        <end position="229"/>
    </location>
</feature>
<feature type="compositionally biased region" description="Polar residues" evidence="8">
    <location>
        <begin position="75"/>
        <end position="89"/>
    </location>
</feature>
<keyword evidence="2 9" id="KW-0812">Transmembrane</keyword>
<keyword evidence="4" id="KW-0256">Endoplasmic reticulum</keyword>
<dbReference type="GO" id="GO:0006670">
    <property type="term" value="P:sphingosine metabolic process"/>
    <property type="evidence" value="ECO:0007669"/>
    <property type="project" value="TreeGrafter"/>
</dbReference>
<feature type="transmembrane region" description="Helical" evidence="9">
    <location>
        <begin position="106"/>
        <end position="131"/>
    </location>
</feature>
<dbReference type="AlphaFoldDB" id="A0AAN9TNJ0"/>
<evidence type="ECO:0000256" key="4">
    <source>
        <dbReference type="ARBA" id="ARBA00022824"/>
    </source>
</evidence>
<keyword evidence="12" id="KW-1185">Reference proteome</keyword>
<comment type="subcellular location">
    <subcellularLocation>
        <location evidence="1">Endoplasmic reticulum membrane</location>
        <topology evidence="1">Multi-pass membrane protein</topology>
    </subcellularLocation>
</comment>
<proteinExistence type="inferred from homology"/>
<evidence type="ECO:0000256" key="5">
    <source>
        <dbReference type="ARBA" id="ARBA00022989"/>
    </source>
</evidence>
<evidence type="ECO:0000313" key="12">
    <source>
        <dbReference type="Proteomes" id="UP001367676"/>
    </source>
</evidence>
<keyword evidence="3" id="KW-0378">Hydrolase</keyword>
<comment type="similarity">
    <text evidence="7">Belongs to the type 2 lipid phosphate phosphatase family.</text>
</comment>
<evidence type="ECO:0000256" key="1">
    <source>
        <dbReference type="ARBA" id="ARBA00004477"/>
    </source>
</evidence>
<dbReference type="Gene3D" id="1.20.144.10">
    <property type="entry name" value="Phosphatidic acid phosphatase type 2/haloperoxidase"/>
    <property type="match status" value="1"/>
</dbReference>
<gene>
    <name evidence="11" type="ORF">V9T40_009917</name>
</gene>
<dbReference type="InterPro" id="IPR036938">
    <property type="entry name" value="PAP2/HPO_sf"/>
</dbReference>
<dbReference type="GO" id="GO:0042392">
    <property type="term" value="F:sphingosine-1-phosphate phosphatase activity"/>
    <property type="evidence" value="ECO:0007669"/>
    <property type="project" value="TreeGrafter"/>
</dbReference>
<feature type="transmembrane region" description="Helical" evidence="9">
    <location>
        <begin position="267"/>
        <end position="286"/>
    </location>
</feature>
<dbReference type="GO" id="GO:0005789">
    <property type="term" value="C:endoplasmic reticulum membrane"/>
    <property type="evidence" value="ECO:0007669"/>
    <property type="project" value="UniProtKB-SubCell"/>
</dbReference>
<feature type="transmembrane region" description="Helical" evidence="9">
    <location>
        <begin position="298"/>
        <end position="320"/>
    </location>
</feature>
<dbReference type="SUPFAM" id="SSF48317">
    <property type="entry name" value="Acid phosphatase/Vanadium-dependent haloperoxidase"/>
    <property type="match status" value="1"/>
</dbReference>
<evidence type="ECO:0000256" key="8">
    <source>
        <dbReference type="SAM" id="MobiDB-lite"/>
    </source>
</evidence>
<keyword evidence="6 9" id="KW-0472">Membrane</keyword>
<feature type="region of interest" description="Disordered" evidence="8">
    <location>
        <begin position="71"/>
        <end position="90"/>
    </location>
</feature>
<keyword evidence="5 9" id="KW-1133">Transmembrane helix</keyword>
<dbReference type="SMART" id="SM00014">
    <property type="entry name" value="acidPPc"/>
    <property type="match status" value="1"/>
</dbReference>
<dbReference type="PANTHER" id="PTHR14969:SF28">
    <property type="entry name" value="DIHYDROSPHINGOSINE 1-PHOSPHATE PHOSPHATASE LCB3-RELATED"/>
    <property type="match status" value="1"/>
</dbReference>
<evidence type="ECO:0000313" key="11">
    <source>
        <dbReference type="EMBL" id="KAK7597692.1"/>
    </source>
</evidence>
<dbReference type="Proteomes" id="UP001367676">
    <property type="component" value="Unassembled WGS sequence"/>
</dbReference>